<gene>
    <name evidence="1" type="ORF">SAMN05661099_0507</name>
</gene>
<evidence type="ECO:0008006" key="3">
    <source>
        <dbReference type="Google" id="ProtNLM"/>
    </source>
</evidence>
<dbReference type="Proteomes" id="UP000189981">
    <property type="component" value="Unassembled WGS sequence"/>
</dbReference>
<protein>
    <recommendedName>
        <fullName evidence="3">Pectate lyase superfamily protein</fullName>
    </recommendedName>
</protein>
<reference evidence="2" key="1">
    <citation type="submission" date="2017-02" db="EMBL/GenBank/DDBJ databases">
        <authorList>
            <person name="Varghese N."/>
            <person name="Submissions S."/>
        </authorList>
    </citation>
    <scope>NUCLEOTIDE SEQUENCE [LARGE SCALE GENOMIC DNA]</scope>
    <source>
        <strain evidence="2">DSM 22385</strain>
    </source>
</reference>
<proteinExistence type="predicted"/>
<dbReference type="RefSeq" id="WP_079701069.1">
    <property type="nucleotide sequence ID" value="NZ_FUYR01000001.1"/>
</dbReference>
<dbReference type="EMBL" id="FUYR01000001">
    <property type="protein sequence ID" value="SKB31910.1"/>
    <property type="molecule type" value="Genomic_DNA"/>
</dbReference>
<organism evidence="1 2">
    <name type="scientific">Daejeonella lutea</name>
    <dbReference type="NCBI Taxonomy" id="572036"/>
    <lineage>
        <taxon>Bacteria</taxon>
        <taxon>Pseudomonadati</taxon>
        <taxon>Bacteroidota</taxon>
        <taxon>Sphingobacteriia</taxon>
        <taxon>Sphingobacteriales</taxon>
        <taxon>Sphingobacteriaceae</taxon>
        <taxon>Daejeonella</taxon>
    </lineage>
</organism>
<evidence type="ECO:0000313" key="1">
    <source>
        <dbReference type="EMBL" id="SKB31910.1"/>
    </source>
</evidence>
<dbReference type="STRING" id="572036.SAMN05661099_0507"/>
<name>A0A1T5AAG6_9SPHI</name>
<dbReference type="SUPFAM" id="SSF51126">
    <property type="entry name" value="Pectin lyase-like"/>
    <property type="match status" value="1"/>
</dbReference>
<keyword evidence="2" id="KW-1185">Reference proteome</keyword>
<sequence>MDNHSSEAYVSKNSLNRRNAIKAFSLASIASLSGGIASASIPDENSNFPLKKLVCNDYATVQQLKMDQTLKAGNIARTYGYYTVGDGGGAEYIISEGKIQDLTGTIIITNDLYASIINSTSVNYRMFGAIGDGQNDDGIQIKEAHDFANRMDIPVVNTHGEFWIKQAKLIQILTNVNWGHTIFHIDEKFNSLNENIFIVSGREKPMTLEFDAETKARLLAQMRPGATIIPELAPYKNYLIVVTDSNDRVGVRSGDVYAGRSTKAREEFFFIEEHGRVIGDLAWGFKDYTKIVAYPGSNSYLIIDGGTFYFSGESSNIGGGSYFSMGITVNRSRTVIRNQWIGLEKGNADVAMAPRKGFYTFSYVYDVLLENATLIPWEKDRPGTEKDVPNGTYGIGGSYALNATFRNVTAEGSPIHWGVFGTNLFKNFRVEQCMLNRIDVHFYCWNLYIKDSKVGTNGITITGGGDLFIENTTCRSNSFVSFRRDYGGKWDGDIRINNCKHVPTGMGETAILTMAADDIDYKYPIGYGRTIKVENMVVDFSTVPNSKGISWLMRLSPFSRAGYGGRVFFPSHMEFKNVVVEGREQGMRLLNIPDPQNFQLSKRGSYDGVQVRTNCKMIFEDIHLEKLGASDPQAIDQVHLSLKNTSNSTYTDEYALYPSIQVNGCNEFAAHLGGSIVEMSVGNCKIIRFTGALNGSLRGSLTFTNCKFEASVIKTEKPYYSIAATLGTSFTNCIIYAPRVDELAHPELVDRIGFIQINKGVLYNHLNTRLGNDIVAYHKSQGLTFSERFISMLKAHHELESWGV</sequence>
<evidence type="ECO:0000313" key="2">
    <source>
        <dbReference type="Proteomes" id="UP000189981"/>
    </source>
</evidence>
<dbReference type="InterPro" id="IPR011050">
    <property type="entry name" value="Pectin_lyase_fold/virulence"/>
</dbReference>
<dbReference type="OrthoDB" id="1392576at2"/>
<accession>A0A1T5AAG6</accession>
<dbReference type="AlphaFoldDB" id="A0A1T5AAG6"/>